<dbReference type="Pfam" id="PF05922">
    <property type="entry name" value="Inhibitor_I9"/>
    <property type="match status" value="1"/>
</dbReference>
<dbReference type="Proteomes" id="UP000289738">
    <property type="component" value="Chromosome B07"/>
</dbReference>
<reference evidence="14 15" key="1">
    <citation type="submission" date="2019-01" db="EMBL/GenBank/DDBJ databases">
        <title>Sequencing of cultivated peanut Arachis hypogaea provides insights into genome evolution and oil improvement.</title>
        <authorList>
            <person name="Chen X."/>
        </authorList>
    </citation>
    <scope>NUCLEOTIDE SEQUENCE [LARGE SCALE GENOMIC DNA]</scope>
    <source>
        <strain evidence="15">cv. Fuhuasheng</strain>
        <tissue evidence="14">Leaves</tissue>
    </source>
</reference>
<dbReference type="PROSITE" id="PS00137">
    <property type="entry name" value="SUBTILASE_HIS"/>
    <property type="match status" value="1"/>
</dbReference>
<keyword evidence="5 10" id="KW-0732">Signal</keyword>
<dbReference type="Gene3D" id="3.50.30.30">
    <property type="match status" value="1"/>
</dbReference>
<keyword evidence="15" id="KW-1185">Reference proteome</keyword>
<evidence type="ECO:0000256" key="6">
    <source>
        <dbReference type="ARBA" id="ARBA00022801"/>
    </source>
</evidence>
<evidence type="ECO:0000256" key="1">
    <source>
        <dbReference type="ARBA" id="ARBA00004613"/>
    </source>
</evidence>
<dbReference type="PROSITE" id="PS00138">
    <property type="entry name" value="SUBTILASE_SER"/>
    <property type="match status" value="1"/>
</dbReference>
<feature type="chain" id="PRO_5019028044" description="Cucumisin" evidence="10">
    <location>
        <begin position="30"/>
        <end position="752"/>
    </location>
</feature>
<dbReference type="InterPro" id="IPR000209">
    <property type="entry name" value="Peptidase_S8/S53_dom"/>
</dbReference>
<evidence type="ECO:0000256" key="10">
    <source>
        <dbReference type="SAM" id="SignalP"/>
    </source>
</evidence>
<dbReference type="PRINTS" id="PR00723">
    <property type="entry name" value="SUBTILISIN"/>
</dbReference>
<dbReference type="InterPro" id="IPR045051">
    <property type="entry name" value="SBT"/>
</dbReference>
<evidence type="ECO:0000313" key="14">
    <source>
        <dbReference type="EMBL" id="RYQ99806.1"/>
    </source>
</evidence>
<evidence type="ECO:0000256" key="4">
    <source>
        <dbReference type="ARBA" id="ARBA00022670"/>
    </source>
</evidence>
<dbReference type="AlphaFoldDB" id="A0A444YD20"/>
<dbReference type="Gene3D" id="3.40.50.200">
    <property type="entry name" value="Peptidase S8/S53 domain"/>
    <property type="match status" value="1"/>
</dbReference>
<dbReference type="Pfam" id="PF17766">
    <property type="entry name" value="fn3_6"/>
    <property type="match status" value="1"/>
</dbReference>
<dbReference type="FunFam" id="3.40.50.200:FF:000006">
    <property type="entry name" value="Subtilisin-like protease SBT1.5"/>
    <property type="match status" value="1"/>
</dbReference>
<dbReference type="GO" id="GO:0006508">
    <property type="term" value="P:proteolysis"/>
    <property type="evidence" value="ECO:0007669"/>
    <property type="project" value="UniProtKB-KW"/>
</dbReference>
<dbReference type="CDD" id="cd02120">
    <property type="entry name" value="PA_subtilisin_like"/>
    <property type="match status" value="1"/>
</dbReference>
<keyword evidence="3" id="KW-0964">Secreted</keyword>
<dbReference type="Pfam" id="PF00082">
    <property type="entry name" value="Peptidase_S8"/>
    <property type="match status" value="1"/>
</dbReference>
<dbReference type="SUPFAM" id="SSF52743">
    <property type="entry name" value="Subtilisin-like"/>
    <property type="match status" value="1"/>
</dbReference>
<evidence type="ECO:0000313" key="15">
    <source>
        <dbReference type="Proteomes" id="UP000289738"/>
    </source>
</evidence>
<evidence type="ECO:0008006" key="16">
    <source>
        <dbReference type="Google" id="ProtNLM"/>
    </source>
</evidence>
<dbReference type="PROSITE" id="PS51892">
    <property type="entry name" value="SUBTILASE"/>
    <property type="match status" value="1"/>
</dbReference>
<evidence type="ECO:0000256" key="8">
    <source>
        <dbReference type="PIRSR" id="PIRSR615500-1"/>
    </source>
</evidence>
<evidence type="ECO:0000259" key="13">
    <source>
        <dbReference type="Pfam" id="PF17766"/>
    </source>
</evidence>
<feature type="active site" description="Charge relay system" evidence="8 9">
    <location>
        <position position="204"/>
    </location>
</feature>
<proteinExistence type="inferred from homology"/>
<feature type="domain" description="Inhibitor I9" evidence="12">
    <location>
        <begin position="35"/>
        <end position="110"/>
    </location>
</feature>
<feature type="signal peptide" evidence="10">
    <location>
        <begin position="1"/>
        <end position="29"/>
    </location>
</feature>
<dbReference type="GO" id="GO:0005576">
    <property type="term" value="C:extracellular region"/>
    <property type="evidence" value="ECO:0007669"/>
    <property type="project" value="UniProtKB-SubCell"/>
</dbReference>
<accession>A0A444YD20</accession>
<gene>
    <name evidence="14" type="ORF">Ahy_B07g087812</name>
</gene>
<evidence type="ECO:0000256" key="2">
    <source>
        <dbReference type="ARBA" id="ARBA00011073"/>
    </source>
</evidence>
<comment type="similarity">
    <text evidence="2 9">Belongs to the peptidase S8 family.</text>
</comment>
<organism evidence="14 15">
    <name type="scientific">Arachis hypogaea</name>
    <name type="common">Peanut</name>
    <dbReference type="NCBI Taxonomy" id="3818"/>
    <lineage>
        <taxon>Eukaryota</taxon>
        <taxon>Viridiplantae</taxon>
        <taxon>Streptophyta</taxon>
        <taxon>Embryophyta</taxon>
        <taxon>Tracheophyta</taxon>
        <taxon>Spermatophyta</taxon>
        <taxon>Magnoliopsida</taxon>
        <taxon>eudicotyledons</taxon>
        <taxon>Gunneridae</taxon>
        <taxon>Pentapetalae</taxon>
        <taxon>rosids</taxon>
        <taxon>fabids</taxon>
        <taxon>Fabales</taxon>
        <taxon>Fabaceae</taxon>
        <taxon>Papilionoideae</taxon>
        <taxon>50 kb inversion clade</taxon>
        <taxon>dalbergioids sensu lato</taxon>
        <taxon>Dalbergieae</taxon>
        <taxon>Pterocarpus clade</taxon>
        <taxon>Arachis</taxon>
    </lineage>
</organism>
<dbReference type="InterPro" id="IPR037045">
    <property type="entry name" value="S8pro/Inhibitor_I9_sf"/>
</dbReference>
<dbReference type="PANTHER" id="PTHR10795">
    <property type="entry name" value="PROPROTEIN CONVERTASE SUBTILISIN/KEXIN"/>
    <property type="match status" value="1"/>
</dbReference>
<dbReference type="InterPro" id="IPR034197">
    <property type="entry name" value="Peptidases_S8_3"/>
</dbReference>
<dbReference type="Gene3D" id="2.60.40.2310">
    <property type="match status" value="1"/>
</dbReference>
<evidence type="ECO:0000259" key="11">
    <source>
        <dbReference type="Pfam" id="PF00082"/>
    </source>
</evidence>
<keyword evidence="4 9" id="KW-0645">Protease</keyword>
<dbReference type="GO" id="GO:0009610">
    <property type="term" value="P:response to symbiotic fungus"/>
    <property type="evidence" value="ECO:0007669"/>
    <property type="project" value="UniProtKB-ARBA"/>
</dbReference>
<sequence length="752" mass="81846">MATMIISFFRPYVIFSLIWVMMISSQAYSKDDRKTYIIYMGDHPKGMDPTSLPSLHTSMAQKILGSDFKSEAILHSYKKSFNGFVMKLTKEEAKRMSEMEDVVSVFPNKKNGLHTTRSWDFIGFPQQVKRTNKESEITVGVLDSGIWPESESFSDKGFGLPPNKWKGSCHNFTCNRKIIGAKSYNIEGSYAKDDIRSARDSNGHGSHVSSTIAGNLVDSASLLGYASGSGRARGGAPSARIAIYKVCWSSDGCDDANVLAAFDDAIHDGVDVISISVGADVAFPFSYFEDAINIGSFHAMKKGILTSNSANNLGPDLSSMTNYSPWLLSVAAATIDRKFLTKVRLGNGITFEGVSINTFDLKNKMFPLIYGGDAPNTAGGYNSSISRYCYKDSLNKHLVRGKIVLCESILVPTDIELLSGAVGMIHGAISPKDLPNNYAVPSTFLSLRNFRLVHSYLASMGNNATATIFKSDEVRDSLAPYVASFSSRGPNPITPNILKPDVVAPGVNILAAWSPISPISDVKGDKRLVHYNIISGTSMACPHATAAAAYVKSFHSNWSPAMIKSALMTTATPLSATLNPEAEFAYGAGLINPIKAANPGLVYDINEVDYVKFLCQEGIETKNLGILTKDNSSCKKLGKTESVYDLNLPSISLYTNVSSFTRIFHRTVMNVGSATSTYKVKVMYPSFLDIQVKPDTLSFECIGQKKSFSVIIEGSLNVNTASASLIWDDGTFQVRSPIVMFNQLPVPPFIFI</sequence>
<evidence type="ECO:0000256" key="5">
    <source>
        <dbReference type="ARBA" id="ARBA00022729"/>
    </source>
</evidence>
<dbReference type="InterPro" id="IPR023828">
    <property type="entry name" value="Peptidase_S8_Ser-AS"/>
</dbReference>
<dbReference type="CDD" id="cd04852">
    <property type="entry name" value="Peptidases_S8_3"/>
    <property type="match status" value="1"/>
</dbReference>
<dbReference type="GO" id="GO:0004252">
    <property type="term" value="F:serine-type endopeptidase activity"/>
    <property type="evidence" value="ECO:0007669"/>
    <property type="project" value="UniProtKB-UniRule"/>
</dbReference>
<dbReference type="GO" id="GO:0009609">
    <property type="term" value="P:response to symbiotic bacterium"/>
    <property type="evidence" value="ECO:0007669"/>
    <property type="project" value="UniProtKB-ARBA"/>
</dbReference>
<evidence type="ECO:0000256" key="7">
    <source>
        <dbReference type="ARBA" id="ARBA00022825"/>
    </source>
</evidence>
<dbReference type="InterPro" id="IPR010259">
    <property type="entry name" value="S8pro/Inhibitor_I9"/>
</dbReference>
<feature type="active site" description="Charge relay system" evidence="8 9">
    <location>
        <position position="538"/>
    </location>
</feature>
<protein>
    <recommendedName>
        <fullName evidence="16">Cucumisin</fullName>
    </recommendedName>
</protein>
<dbReference type="InterPro" id="IPR041469">
    <property type="entry name" value="Subtilisin-like_FN3"/>
</dbReference>
<evidence type="ECO:0000256" key="3">
    <source>
        <dbReference type="ARBA" id="ARBA00022525"/>
    </source>
</evidence>
<dbReference type="InterPro" id="IPR015500">
    <property type="entry name" value="Peptidase_S8_subtilisin-rel"/>
</dbReference>
<keyword evidence="7 9" id="KW-0720">Serine protease</keyword>
<keyword evidence="6 9" id="KW-0378">Hydrolase</keyword>
<feature type="domain" description="Subtilisin-like protease fibronectin type-III" evidence="13">
    <location>
        <begin position="645"/>
        <end position="739"/>
    </location>
</feature>
<dbReference type="STRING" id="3818.A0A444YD20"/>
<evidence type="ECO:0000259" key="12">
    <source>
        <dbReference type="Pfam" id="PF05922"/>
    </source>
</evidence>
<dbReference type="EMBL" id="SDMP01000017">
    <property type="protein sequence ID" value="RYQ99806.1"/>
    <property type="molecule type" value="Genomic_DNA"/>
</dbReference>
<evidence type="ECO:0000256" key="9">
    <source>
        <dbReference type="PROSITE-ProRule" id="PRU01240"/>
    </source>
</evidence>
<dbReference type="InterPro" id="IPR036852">
    <property type="entry name" value="Peptidase_S8/S53_dom_sf"/>
</dbReference>
<dbReference type="InterPro" id="IPR022398">
    <property type="entry name" value="Peptidase_S8_His-AS"/>
</dbReference>
<feature type="domain" description="Peptidase S8/S53" evidence="11">
    <location>
        <begin position="135"/>
        <end position="589"/>
    </location>
</feature>
<name>A0A444YD20_ARAHY</name>
<comment type="caution">
    <text evidence="14">The sequence shown here is derived from an EMBL/GenBank/DDBJ whole genome shotgun (WGS) entry which is preliminary data.</text>
</comment>
<dbReference type="Gene3D" id="3.30.70.80">
    <property type="entry name" value="Peptidase S8 propeptide/proteinase inhibitor I9"/>
    <property type="match status" value="1"/>
</dbReference>
<comment type="subcellular location">
    <subcellularLocation>
        <location evidence="1">Secreted</location>
    </subcellularLocation>
</comment>
<feature type="active site" description="Charge relay system" evidence="8 9">
    <location>
        <position position="143"/>
    </location>
</feature>